<gene>
    <name evidence="1" type="ORF">NEOLEDRAFT_1130635</name>
</gene>
<organism evidence="1 2">
    <name type="scientific">Neolentinus lepideus HHB14362 ss-1</name>
    <dbReference type="NCBI Taxonomy" id="1314782"/>
    <lineage>
        <taxon>Eukaryota</taxon>
        <taxon>Fungi</taxon>
        <taxon>Dikarya</taxon>
        <taxon>Basidiomycota</taxon>
        <taxon>Agaricomycotina</taxon>
        <taxon>Agaricomycetes</taxon>
        <taxon>Gloeophyllales</taxon>
        <taxon>Gloeophyllaceae</taxon>
        <taxon>Neolentinus</taxon>
    </lineage>
</organism>
<dbReference type="EMBL" id="KV425561">
    <property type="protein sequence ID" value="KZT27614.1"/>
    <property type="molecule type" value="Genomic_DNA"/>
</dbReference>
<sequence>MKVQFSLLPMCLLTVGMLGHSFITVASYSGPLSEMATQRRAVHICDRPCCMITAAGRRQFRIVNGTVIV</sequence>
<dbReference type="AlphaFoldDB" id="A0A165U456"/>
<dbReference type="InParanoid" id="A0A165U456"/>
<reference evidence="1 2" key="1">
    <citation type="journal article" date="2016" name="Mol. Biol. Evol.">
        <title>Comparative Genomics of Early-Diverging Mushroom-Forming Fungi Provides Insights into the Origins of Lignocellulose Decay Capabilities.</title>
        <authorList>
            <person name="Nagy L.G."/>
            <person name="Riley R."/>
            <person name="Tritt A."/>
            <person name="Adam C."/>
            <person name="Daum C."/>
            <person name="Floudas D."/>
            <person name="Sun H."/>
            <person name="Yadav J.S."/>
            <person name="Pangilinan J."/>
            <person name="Larsson K.H."/>
            <person name="Matsuura K."/>
            <person name="Barry K."/>
            <person name="Labutti K."/>
            <person name="Kuo R."/>
            <person name="Ohm R.A."/>
            <person name="Bhattacharya S.S."/>
            <person name="Shirouzu T."/>
            <person name="Yoshinaga Y."/>
            <person name="Martin F.M."/>
            <person name="Grigoriev I.V."/>
            <person name="Hibbett D.S."/>
        </authorList>
    </citation>
    <scope>NUCLEOTIDE SEQUENCE [LARGE SCALE GENOMIC DNA]</scope>
    <source>
        <strain evidence="1 2">HHB14362 ss-1</strain>
    </source>
</reference>
<keyword evidence="2" id="KW-1185">Reference proteome</keyword>
<evidence type="ECO:0000313" key="2">
    <source>
        <dbReference type="Proteomes" id="UP000076761"/>
    </source>
</evidence>
<name>A0A165U456_9AGAM</name>
<proteinExistence type="predicted"/>
<protein>
    <submittedName>
        <fullName evidence="1">Uncharacterized protein</fullName>
    </submittedName>
</protein>
<evidence type="ECO:0000313" key="1">
    <source>
        <dbReference type="EMBL" id="KZT27614.1"/>
    </source>
</evidence>
<accession>A0A165U456</accession>
<dbReference type="Proteomes" id="UP000076761">
    <property type="component" value="Unassembled WGS sequence"/>
</dbReference>